<name>A0A8H7DA81_9AGAR</name>
<reference evidence="1" key="1">
    <citation type="submission" date="2020-05" db="EMBL/GenBank/DDBJ databases">
        <title>Mycena genomes resolve the evolution of fungal bioluminescence.</title>
        <authorList>
            <person name="Tsai I.J."/>
        </authorList>
    </citation>
    <scope>NUCLEOTIDE SEQUENCE</scope>
    <source>
        <strain evidence="1">160909Yilan</strain>
    </source>
</reference>
<evidence type="ECO:0000313" key="2">
    <source>
        <dbReference type="Proteomes" id="UP000623467"/>
    </source>
</evidence>
<gene>
    <name evidence="1" type="ORF">MSAN_00864600</name>
</gene>
<evidence type="ECO:0000313" key="1">
    <source>
        <dbReference type="EMBL" id="KAF7367989.1"/>
    </source>
</evidence>
<comment type="caution">
    <text evidence="1">The sequence shown here is derived from an EMBL/GenBank/DDBJ whole genome shotgun (WGS) entry which is preliminary data.</text>
</comment>
<keyword evidence="2" id="KW-1185">Reference proteome</keyword>
<dbReference type="EMBL" id="JACAZH010000005">
    <property type="protein sequence ID" value="KAF7367989.1"/>
    <property type="molecule type" value="Genomic_DNA"/>
</dbReference>
<accession>A0A8H7DA81</accession>
<organism evidence="1 2">
    <name type="scientific">Mycena sanguinolenta</name>
    <dbReference type="NCBI Taxonomy" id="230812"/>
    <lineage>
        <taxon>Eukaryota</taxon>
        <taxon>Fungi</taxon>
        <taxon>Dikarya</taxon>
        <taxon>Basidiomycota</taxon>
        <taxon>Agaricomycotina</taxon>
        <taxon>Agaricomycetes</taxon>
        <taxon>Agaricomycetidae</taxon>
        <taxon>Agaricales</taxon>
        <taxon>Marasmiineae</taxon>
        <taxon>Mycenaceae</taxon>
        <taxon>Mycena</taxon>
    </lineage>
</organism>
<proteinExistence type="predicted"/>
<sequence length="223" mass="25414">MSSDSDLDDPKLPPELERKIFEIAALAQPAWIPSLMLVARRVKFWVEPLLYRVISLRDSADELRDLGLPIFTADALEQRSQDFFRHVRHLFLDDTDLDETMLESWLLACSGVTNLYAWVDYTPELFLSIRGFTNIQYLAVDVRALCGTAIPFPLFLTVTHLELLDFTNESESVDCVCRNILLIPRLTHIALNSRLHSALSHVELCANTQLRCIVFFVHKGVVG</sequence>
<protein>
    <submittedName>
        <fullName evidence="1">Uncharacterized protein</fullName>
    </submittedName>
</protein>
<dbReference type="AlphaFoldDB" id="A0A8H7DA81"/>
<dbReference type="OrthoDB" id="3042234at2759"/>
<dbReference type="Proteomes" id="UP000623467">
    <property type="component" value="Unassembled WGS sequence"/>
</dbReference>